<reference evidence="2" key="1">
    <citation type="journal article" date="2021" name="PeerJ">
        <title>Extensive microbial diversity within the chicken gut microbiome revealed by metagenomics and culture.</title>
        <authorList>
            <person name="Gilroy R."/>
            <person name="Ravi A."/>
            <person name="Getino M."/>
            <person name="Pursley I."/>
            <person name="Horton D.L."/>
            <person name="Alikhan N.F."/>
            <person name="Baker D."/>
            <person name="Gharbi K."/>
            <person name="Hall N."/>
            <person name="Watson M."/>
            <person name="Adriaenssens E.M."/>
            <person name="Foster-Nyarko E."/>
            <person name="Jarju S."/>
            <person name="Secka A."/>
            <person name="Antonio M."/>
            <person name="Oren A."/>
            <person name="Chaudhuri R.R."/>
            <person name="La Ragione R."/>
            <person name="Hildebrand F."/>
            <person name="Pallen M.J."/>
        </authorList>
    </citation>
    <scope>NUCLEOTIDE SEQUENCE</scope>
    <source>
        <strain evidence="2">CHK193-4272</strain>
    </source>
</reference>
<dbReference type="Proteomes" id="UP000886808">
    <property type="component" value="Unassembled WGS sequence"/>
</dbReference>
<name>A0A9D1PHP3_9FIRM</name>
<reference evidence="2" key="2">
    <citation type="submission" date="2021-04" db="EMBL/GenBank/DDBJ databases">
        <authorList>
            <person name="Gilroy R."/>
        </authorList>
    </citation>
    <scope>NUCLEOTIDE SEQUENCE</scope>
    <source>
        <strain evidence="2">CHK193-4272</strain>
    </source>
</reference>
<evidence type="ECO:0000313" key="2">
    <source>
        <dbReference type="EMBL" id="HIV61990.1"/>
    </source>
</evidence>
<protein>
    <submittedName>
        <fullName evidence="2">AAA family ATPase</fullName>
    </submittedName>
</protein>
<organism evidence="2 3">
    <name type="scientific">Candidatus Butyricicoccus avistercoris</name>
    <dbReference type="NCBI Taxonomy" id="2838518"/>
    <lineage>
        <taxon>Bacteria</taxon>
        <taxon>Bacillati</taxon>
        <taxon>Bacillota</taxon>
        <taxon>Clostridia</taxon>
        <taxon>Eubacteriales</taxon>
        <taxon>Butyricicoccaceae</taxon>
        <taxon>Butyricicoccus</taxon>
    </lineage>
</organism>
<evidence type="ECO:0000313" key="3">
    <source>
        <dbReference type="Proteomes" id="UP000886808"/>
    </source>
</evidence>
<comment type="caution">
    <text evidence="2">The sequence shown here is derived from an EMBL/GenBank/DDBJ whole genome shotgun (WGS) entry which is preliminary data.</text>
</comment>
<dbReference type="CDD" id="cd02042">
    <property type="entry name" value="ParAB_family"/>
    <property type="match status" value="1"/>
</dbReference>
<dbReference type="PANTHER" id="PTHR13696:SF99">
    <property type="entry name" value="COBYRINIC ACID AC-DIAMIDE SYNTHASE"/>
    <property type="match status" value="1"/>
</dbReference>
<evidence type="ECO:0000259" key="1">
    <source>
        <dbReference type="Pfam" id="PF13614"/>
    </source>
</evidence>
<dbReference type="SUPFAM" id="SSF52540">
    <property type="entry name" value="P-loop containing nucleoside triphosphate hydrolases"/>
    <property type="match status" value="1"/>
</dbReference>
<dbReference type="InterPro" id="IPR050678">
    <property type="entry name" value="DNA_Partitioning_ATPase"/>
</dbReference>
<dbReference type="Gene3D" id="3.40.50.300">
    <property type="entry name" value="P-loop containing nucleotide triphosphate hydrolases"/>
    <property type="match status" value="1"/>
</dbReference>
<dbReference type="AlphaFoldDB" id="A0A9D1PHP3"/>
<proteinExistence type="predicted"/>
<dbReference type="Pfam" id="PF13614">
    <property type="entry name" value="AAA_31"/>
    <property type="match status" value="1"/>
</dbReference>
<feature type="non-terminal residue" evidence="2">
    <location>
        <position position="148"/>
    </location>
</feature>
<accession>A0A9D1PHP3</accession>
<sequence length="148" mass="15639">MNTQIIAIANQKGGVGKTTTCANLGIGLAQAGKKVLLIDGDPQGSLTISLGHPQPDKLPFTLSDAMGRILMDEPLRPGEGILHHPEGVDLMPADIQLSGMEVSLVNAMSRETILRQYLDTVKGQYSHILIDCQPSLGMLTVNALAAAN</sequence>
<dbReference type="PANTHER" id="PTHR13696">
    <property type="entry name" value="P-LOOP CONTAINING NUCLEOSIDE TRIPHOSPHATE HYDROLASE"/>
    <property type="match status" value="1"/>
</dbReference>
<dbReference type="EMBL" id="DXIE01000026">
    <property type="protein sequence ID" value="HIV61990.1"/>
    <property type="molecule type" value="Genomic_DNA"/>
</dbReference>
<dbReference type="InterPro" id="IPR025669">
    <property type="entry name" value="AAA_dom"/>
</dbReference>
<dbReference type="InterPro" id="IPR027417">
    <property type="entry name" value="P-loop_NTPase"/>
</dbReference>
<gene>
    <name evidence="2" type="ORF">H9746_03960</name>
</gene>
<feature type="domain" description="AAA" evidence="1">
    <location>
        <begin position="4"/>
        <end position="148"/>
    </location>
</feature>